<dbReference type="InterPro" id="IPR005248">
    <property type="entry name" value="NadD/NMNAT"/>
</dbReference>
<dbReference type="SUPFAM" id="SSF52374">
    <property type="entry name" value="Nucleotidylyl transferase"/>
    <property type="match status" value="1"/>
</dbReference>
<evidence type="ECO:0000256" key="7">
    <source>
        <dbReference type="ARBA" id="ARBA00022741"/>
    </source>
</evidence>
<evidence type="ECO:0000256" key="4">
    <source>
        <dbReference type="ARBA" id="ARBA00022642"/>
    </source>
</evidence>
<feature type="domain" description="Cytidyltransferase-like" evidence="12">
    <location>
        <begin position="14"/>
        <end position="194"/>
    </location>
</feature>
<dbReference type="EMBL" id="NXLR01000028">
    <property type="protein sequence ID" value="RDU58884.1"/>
    <property type="molecule type" value="Genomic_DNA"/>
</dbReference>
<dbReference type="PANTHER" id="PTHR39321:SF3">
    <property type="entry name" value="PHOSPHOPANTETHEINE ADENYLYLTRANSFERASE"/>
    <property type="match status" value="1"/>
</dbReference>
<sequence length="222" mass="25313">MSLTHNTPSAFVAIYGGSFDPPHYAHSEIIRTLCEDERYWHIIIMPTYANPLKAPPLFSPSERLEMCKVLCRQYNRAYPPKIPPAYSQEPCLPRVALSDYEIAQNRPVFTIESISALQEHFKSLYPCVQFAFVLGSDSFATLDRWHKPQALCEMLKFVLIERETPSNITLQCKPQVLDSISLCAYNTLSSTTIRLLLANGRIDEALAMIPKSIHTLIKRHFL</sequence>
<comment type="similarity">
    <text evidence="3 11">Belongs to the NadD family.</text>
</comment>
<evidence type="ECO:0000256" key="8">
    <source>
        <dbReference type="ARBA" id="ARBA00022840"/>
    </source>
</evidence>
<dbReference type="CDD" id="cd02165">
    <property type="entry name" value="NMNAT"/>
    <property type="match status" value="1"/>
</dbReference>
<keyword evidence="8 11" id="KW-0067">ATP-binding</keyword>
<comment type="function">
    <text evidence="1 11">Catalyzes the reversible adenylation of nicotinate mononucleotide (NaMN) to nicotinic acid adenine dinucleotide (NaAD).</text>
</comment>
<comment type="catalytic activity">
    <reaction evidence="10 11">
        <text>nicotinate beta-D-ribonucleotide + ATP + H(+) = deamido-NAD(+) + diphosphate</text>
        <dbReference type="Rhea" id="RHEA:22860"/>
        <dbReference type="ChEBI" id="CHEBI:15378"/>
        <dbReference type="ChEBI" id="CHEBI:30616"/>
        <dbReference type="ChEBI" id="CHEBI:33019"/>
        <dbReference type="ChEBI" id="CHEBI:57502"/>
        <dbReference type="ChEBI" id="CHEBI:58437"/>
        <dbReference type="EC" id="2.7.7.18"/>
    </reaction>
</comment>
<keyword evidence="4 11" id="KW-0662">Pyridine nucleotide biosynthesis</keyword>
<keyword evidence="9 11" id="KW-0520">NAD</keyword>
<dbReference type="RefSeq" id="WP_104700766.1">
    <property type="nucleotide sequence ID" value="NZ_FZPP01000065.1"/>
</dbReference>
<evidence type="ECO:0000313" key="13">
    <source>
        <dbReference type="EMBL" id="RDU58884.1"/>
    </source>
</evidence>
<proteinExistence type="inferred from homology"/>
<evidence type="ECO:0000313" key="14">
    <source>
        <dbReference type="Proteomes" id="UP000256599"/>
    </source>
</evidence>
<dbReference type="InterPro" id="IPR014729">
    <property type="entry name" value="Rossmann-like_a/b/a_fold"/>
</dbReference>
<evidence type="ECO:0000256" key="2">
    <source>
        <dbReference type="ARBA" id="ARBA00005019"/>
    </source>
</evidence>
<accession>A0A3D8I2B9</accession>
<dbReference type="Gene3D" id="3.40.50.620">
    <property type="entry name" value="HUPs"/>
    <property type="match status" value="1"/>
</dbReference>
<comment type="pathway">
    <text evidence="2 11">Cofactor biosynthesis; NAD(+) biosynthesis; deamido-NAD(+) from nicotinate D-ribonucleotide: step 1/1.</text>
</comment>
<dbReference type="GO" id="GO:0009435">
    <property type="term" value="P:NAD+ biosynthetic process"/>
    <property type="evidence" value="ECO:0007669"/>
    <property type="project" value="UniProtKB-UniRule"/>
</dbReference>
<keyword evidence="7 11" id="KW-0547">Nucleotide-binding</keyword>
<dbReference type="PANTHER" id="PTHR39321">
    <property type="entry name" value="NICOTINATE-NUCLEOTIDE ADENYLYLTRANSFERASE-RELATED"/>
    <property type="match status" value="1"/>
</dbReference>
<dbReference type="UniPathway" id="UPA00253">
    <property type="reaction ID" value="UER00332"/>
</dbReference>
<evidence type="ECO:0000256" key="1">
    <source>
        <dbReference type="ARBA" id="ARBA00002324"/>
    </source>
</evidence>
<evidence type="ECO:0000256" key="10">
    <source>
        <dbReference type="ARBA" id="ARBA00048721"/>
    </source>
</evidence>
<name>A0A3D8I2B9_9HELI</name>
<dbReference type="Pfam" id="PF01467">
    <property type="entry name" value="CTP_transf_like"/>
    <property type="match status" value="1"/>
</dbReference>
<keyword evidence="5 11" id="KW-0808">Transferase</keyword>
<evidence type="ECO:0000256" key="11">
    <source>
        <dbReference type="HAMAP-Rule" id="MF_00244"/>
    </source>
</evidence>
<evidence type="ECO:0000256" key="3">
    <source>
        <dbReference type="ARBA" id="ARBA00009014"/>
    </source>
</evidence>
<dbReference type="InterPro" id="IPR004821">
    <property type="entry name" value="Cyt_trans-like"/>
</dbReference>
<dbReference type="NCBIfam" id="TIGR00125">
    <property type="entry name" value="cyt_tran_rel"/>
    <property type="match status" value="1"/>
</dbReference>
<evidence type="ECO:0000256" key="5">
    <source>
        <dbReference type="ARBA" id="ARBA00022679"/>
    </source>
</evidence>
<evidence type="ECO:0000256" key="6">
    <source>
        <dbReference type="ARBA" id="ARBA00022695"/>
    </source>
</evidence>
<dbReference type="HAMAP" id="MF_00244">
    <property type="entry name" value="NaMN_adenylyltr"/>
    <property type="match status" value="1"/>
</dbReference>
<comment type="caution">
    <text evidence="13">The sequence shown here is derived from an EMBL/GenBank/DDBJ whole genome shotgun (WGS) entry which is preliminary data.</text>
</comment>
<keyword evidence="6 11" id="KW-0548">Nucleotidyltransferase</keyword>
<dbReference type="GO" id="GO:0004515">
    <property type="term" value="F:nicotinate-nucleotide adenylyltransferase activity"/>
    <property type="evidence" value="ECO:0007669"/>
    <property type="project" value="UniProtKB-UniRule"/>
</dbReference>
<keyword evidence="14" id="KW-1185">Reference proteome</keyword>
<evidence type="ECO:0000259" key="12">
    <source>
        <dbReference type="Pfam" id="PF01467"/>
    </source>
</evidence>
<reference evidence="13 14" key="1">
    <citation type="submission" date="2018-04" db="EMBL/GenBank/DDBJ databases">
        <title>Novel Campyloabacter and Helicobacter Species and Strains.</title>
        <authorList>
            <person name="Mannion A.J."/>
            <person name="Shen Z."/>
            <person name="Fox J.G."/>
        </authorList>
    </citation>
    <scope>NUCLEOTIDE SEQUENCE [LARGE SCALE GENOMIC DNA]</scope>
    <source>
        <strain evidence="13 14">MIT 98-6070</strain>
    </source>
</reference>
<organism evidence="13 14">
    <name type="scientific">Helicobacter marmotae</name>
    <dbReference type="NCBI Taxonomy" id="152490"/>
    <lineage>
        <taxon>Bacteria</taxon>
        <taxon>Pseudomonadati</taxon>
        <taxon>Campylobacterota</taxon>
        <taxon>Epsilonproteobacteria</taxon>
        <taxon>Campylobacterales</taxon>
        <taxon>Helicobacteraceae</taxon>
        <taxon>Helicobacter</taxon>
    </lineage>
</organism>
<dbReference type="GO" id="GO:0005524">
    <property type="term" value="F:ATP binding"/>
    <property type="evidence" value="ECO:0007669"/>
    <property type="project" value="UniProtKB-KW"/>
</dbReference>
<dbReference type="OrthoDB" id="5295945at2"/>
<evidence type="ECO:0000256" key="9">
    <source>
        <dbReference type="ARBA" id="ARBA00023027"/>
    </source>
</evidence>
<gene>
    <name evidence="11" type="primary">nadD</name>
    <name evidence="13" type="ORF">CQA63_08900</name>
</gene>
<dbReference type="EC" id="2.7.7.18" evidence="11"/>
<dbReference type="AlphaFoldDB" id="A0A3D8I2B9"/>
<protein>
    <recommendedName>
        <fullName evidence="11">Probable nicotinate-nucleotide adenylyltransferase</fullName>
        <ecNumber evidence="11">2.7.7.18</ecNumber>
    </recommendedName>
    <alternativeName>
        <fullName evidence="11">Deamido-NAD(+) diphosphorylase</fullName>
    </alternativeName>
    <alternativeName>
        <fullName evidence="11">Deamido-NAD(+) pyrophosphorylase</fullName>
    </alternativeName>
    <alternativeName>
        <fullName evidence="11">Nicotinate mononucleotide adenylyltransferase</fullName>
        <shortName evidence="11">NaMN adenylyltransferase</shortName>
    </alternativeName>
</protein>
<dbReference type="Proteomes" id="UP000256599">
    <property type="component" value="Unassembled WGS sequence"/>
</dbReference>